<organism evidence="2 3">
    <name type="scientific">Marasmius oreades</name>
    <name type="common">fairy-ring Marasmius</name>
    <dbReference type="NCBI Taxonomy" id="181124"/>
    <lineage>
        <taxon>Eukaryota</taxon>
        <taxon>Fungi</taxon>
        <taxon>Dikarya</taxon>
        <taxon>Basidiomycota</taxon>
        <taxon>Agaricomycotina</taxon>
        <taxon>Agaricomycetes</taxon>
        <taxon>Agaricomycetidae</taxon>
        <taxon>Agaricales</taxon>
        <taxon>Marasmiineae</taxon>
        <taxon>Marasmiaceae</taxon>
        <taxon>Marasmius</taxon>
    </lineage>
</organism>
<dbReference type="Proteomes" id="UP001049176">
    <property type="component" value="Chromosome 5"/>
</dbReference>
<evidence type="ECO:0000256" key="1">
    <source>
        <dbReference type="SAM" id="MobiDB-lite"/>
    </source>
</evidence>
<accession>A0A9P7RZ00</accession>
<dbReference type="KEGG" id="more:E1B28_008389"/>
<dbReference type="RefSeq" id="XP_043008472.1">
    <property type="nucleotide sequence ID" value="XM_043153188.1"/>
</dbReference>
<reference evidence="2" key="1">
    <citation type="journal article" date="2021" name="Genome Biol. Evol.">
        <title>The assembled and annotated genome of the fairy-ring fungus Marasmius oreades.</title>
        <authorList>
            <person name="Hiltunen M."/>
            <person name="Ament-Velasquez S.L."/>
            <person name="Johannesson H."/>
        </authorList>
    </citation>
    <scope>NUCLEOTIDE SEQUENCE</scope>
    <source>
        <strain evidence="2">03SP1</strain>
    </source>
</reference>
<feature type="compositionally biased region" description="Basic and acidic residues" evidence="1">
    <location>
        <begin position="31"/>
        <end position="53"/>
    </location>
</feature>
<feature type="region of interest" description="Disordered" evidence="1">
    <location>
        <begin position="1"/>
        <end position="149"/>
    </location>
</feature>
<feature type="compositionally biased region" description="Low complexity" evidence="1">
    <location>
        <begin position="76"/>
        <end position="85"/>
    </location>
</feature>
<dbReference type="AlphaFoldDB" id="A0A9P7RZ00"/>
<dbReference type="GeneID" id="66077465"/>
<evidence type="ECO:0000313" key="2">
    <source>
        <dbReference type="EMBL" id="KAG7092002.1"/>
    </source>
</evidence>
<keyword evidence="3" id="KW-1185">Reference proteome</keyword>
<proteinExistence type="predicted"/>
<comment type="caution">
    <text evidence="2">The sequence shown here is derived from an EMBL/GenBank/DDBJ whole genome shotgun (WGS) entry which is preliminary data.</text>
</comment>
<evidence type="ECO:0000313" key="3">
    <source>
        <dbReference type="Proteomes" id="UP001049176"/>
    </source>
</evidence>
<feature type="compositionally biased region" description="Acidic residues" evidence="1">
    <location>
        <begin position="110"/>
        <end position="138"/>
    </location>
</feature>
<protein>
    <submittedName>
        <fullName evidence="2">Uncharacterized protein</fullName>
    </submittedName>
</protein>
<gene>
    <name evidence="2" type="ORF">E1B28_008389</name>
</gene>
<sequence>MAGYGAELEAQHGNDSDESAESLDSPTIYNRKRELEERRKQIKEKELETRRGGEVGNRAGSNLEEWSMRDMKILRRPSSSSRSLRVQTDGSEVDHRIEDDGPSTPRSVFEDDEDDDYIVNEDDSVFEEEDSIEQEEEAASSGHTSLWDDSQRNHDTIVFLGQRTKIESTKSNLEFVEEDMQGCSFFADDQDDIDEDYEETARLAYVVDREDDTLHSLYDVYSDIGSEAEMILWTTLNRFLMIPIDPTLQLESPLADTL</sequence>
<name>A0A9P7RZ00_9AGAR</name>
<dbReference type="EMBL" id="CM032185">
    <property type="protein sequence ID" value="KAG7092002.1"/>
    <property type="molecule type" value="Genomic_DNA"/>
</dbReference>